<protein>
    <submittedName>
        <fullName evidence="2">RHS repeat-associated core domain-containing protein</fullName>
    </submittedName>
</protein>
<sequence>PVVNTGTTSTIINTVLGALAGTLVNSAGTGTVIKNNATAIVNNLNPGIFGTQWSDLGNTGSTKPKAYLNIMFFDERMHYVGEGSTSQRVQIAGDGAAPLALLNIKVPKNGYCMVFVSNESGEYVYFDDMIVRHDRGRILEENHYYAFGLKIASLSSRSFGAPNNAYGYQGEFNELDEDLGWHDFTLRSYDPQIGRFLQADPYDQFASGYVGMGNDPVNTIDQSGGWVSSAAAAALKQVACVGSSVAYSASFTISSLASSFFTVMNITVRSINDGNINTGRPNSLNVFGGSYSEAELQKGVDEETLFESWDEAAFHFAHKGPGKNAGSSPEWGGVIYEVKINNEIKYKYRYLKGKSENVGFDNILYDLRKFNVKGIIHTHVFSNVFSDKKTNKLPNEKSDEKFMELSNLNEVDFYLVTPDGHLYVNRGGDAPTSSRENPRDKINVLRELSSGLDTKKNKGKGKPLFNKENWRDNRDKPIRGEPSWKKKYVK</sequence>
<reference evidence="2 3" key="1">
    <citation type="submission" date="2022-12" db="EMBL/GenBank/DDBJ databases">
        <title>Chitinophagaceae gen. sp. nov., a new member of the family Chitinophagaceae, isolated from soil in a chemical factory.</title>
        <authorList>
            <person name="Ke Z."/>
        </authorList>
    </citation>
    <scope>NUCLEOTIDE SEQUENCE [LARGE SCALE GENOMIC DNA]</scope>
    <source>
        <strain evidence="2 3">LY-5</strain>
    </source>
</reference>
<gene>
    <name evidence="2" type="ORF">O3P16_18880</name>
</gene>
<dbReference type="InterPro" id="IPR022385">
    <property type="entry name" value="Rhs_assc_core"/>
</dbReference>
<accession>A0ABT4UPV4</accession>
<dbReference type="EMBL" id="JAQGEF010000061">
    <property type="protein sequence ID" value="MDA3616877.1"/>
    <property type="molecule type" value="Genomic_DNA"/>
</dbReference>
<feature type="region of interest" description="Disordered" evidence="1">
    <location>
        <begin position="447"/>
        <end position="490"/>
    </location>
</feature>
<proteinExistence type="predicted"/>
<evidence type="ECO:0000313" key="2">
    <source>
        <dbReference type="EMBL" id="MDA3616877.1"/>
    </source>
</evidence>
<dbReference type="PANTHER" id="PTHR32305:SF15">
    <property type="entry name" value="PROTEIN RHSA-RELATED"/>
    <property type="match status" value="1"/>
</dbReference>
<dbReference type="NCBIfam" id="TIGR03696">
    <property type="entry name" value="Rhs_assc_core"/>
    <property type="match status" value="1"/>
</dbReference>
<keyword evidence="3" id="KW-1185">Reference proteome</keyword>
<comment type="caution">
    <text evidence="2">The sequence shown here is derived from an EMBL/GenBank/DDBJ whole genome shotgun (WGS) entry which is preliminary data.</text>
</comment>
<evidence type="ECO:0000256" key="1">
    <source>
        <dbReference type="SAM" id="MobiDB-lite"/>
    </source>
</evidence>
<organism evidence="2 3">
    <name type="scientific">Polluticaenibacter yanchengensis</name>
    <dbReference type="NCBI Taxonomy" id="3014562"/>
    <lineage>
        <taxon>Bacteria</taxon>
        <taxon>Pseudomonadati</taxon>
        <taxon>Bacteroidota</taxon>
        <taxon>Chitinophagia</taxon>
        <taxon>Chitinophagales</taxon>
        <taxon>Chitinophagaceae</taxon>
        <taxon>Polluticaenibacter</taxon>
    </lineage>
</organism>
<dbReference type="PANTHER" id="PTHR32305">
    <property type="match status" value="1"/>
</dbReference>
<feature type="compositionally biased region" description="Basic and acidic residues" evidence="1">
    <location>
        <begin position="468"/>
        <end position="484"/>
    </location>
</feature>
<name>A0ABT4UPV4_9BACT</name>
<dbReference type="Gene3D" id="2.180.10.10">
    <property type="entry name" value="RHS repeat-associated core"/>
    <property type="match status" value="1"/>
</dbReference>
<evidence type="ECO:0000313" key="3">
    <source>
        <dbReference type="Proteomes" id="UP001210231"/>
    </source>
</evidence>
<dbReference type="RefSeq" id="WP_407033206.1">
    <property type="nucleotide sequence ID" value="NZ_JAQGEF010000061.1"/>
</dbReference>
<feature type="non-terminal residue" evidence="2">
    <location>
        <position position="1"/>
    </location>
</feature>
<dbReference type="Proteomes" id="UP001210231">
    <property type="component" value="Unassembled WGS sequence"/>
</dbReference>
<dbReference type="InterPro" id="IPR050708">
    <property type="entry name" value="T6SS_VgrG/RHS"/>
</dbReference>